<dbReference type="InterPro" id="IPR001943">
    <property type="entry name" value="UVR_dom"/>
</dbReference>
<dbReference type="GO" id="GO:0009432">
    <property type="term" value="P:SOS response"/>
    <property type="evidence" value="ECO:0007669"/>
    <property type="project" value="UniProtKB-KW"/>
</dbReference>
<evidence type="ECO:0000313" key="3">
    <source>
        <dbReference type="EMBL" id="QEH34083.1"/>
    </source>
</evidence>
<accession>A0A5B9W0L6</accession>
<dbReference type="Gene3D" id="4.10.860.10">
    <property type="entry name" value="UVR domain"/>
    <property type="match status" value="1"/>
</dbReference>
<dbReference type="PROSITE" id="PS50151">
    <property type="entry name" value="UVR"/>
    <property type="match status" value="1"/>
</dbReference>
<dbReference type="Proteomes" id="UP000324233">
    <property type="component" value="Chromosome"/>
</dbReference>
<keyword evidence="4" id="KW-1185">Reference proteome</keyword>
<gene>
    <name evidence="3" type="ORF">OJF2_26170</name>
</gene>
<dbReference type="EMBL" id="CP042997">
    <property type="protein sequence ID" value="QEH34083.1"/>
    <property type="molecule type" value="Genomic_DNA"/>
</dbReference>
<keyword evidence="1" id="KW-0227">DNA damage</keyword>
<feature type="domain" description="UVR" evidence="2">
    <location>
        <begin position="212"/>
        <end position="247"/>
    </location>
</feature>
<dbReference type="RefSeq" id="WP_148594057.1">
    <property type="nucleotide sequence ID" value="NZ_CP042997.1"/>
</dbReference>
<protein>
    <submittedName>
        <fullName evidence="3">UvrB/uvrC motif protein</fullName>
    </submittedName>
</protein>
<keyword evidence="1" id="KW-0742">SOS response</keyword>
<organism evidence="3 4">
    <name type="scientific">Aquisphaera giovannonii</name>
    <dbReference type="NCBI Taxonomy" id="406548"/>
    <lineage>
        <taxon>Bacteria</taxon>
        <taxon>Pseudomonadati</taxon>
        <taxon>Planctomycetota</taxon>
        <taxon>Planctomycetia</taxon>
        <taxon>Isosphaerales</taxon>
        <taxon>Isosphaeraceae</taxon>
        <taxon>Aquisphaera</taxon>
    </lineage>
</organism>
<evidence type="ECO:0000259" key="2">
    <source>
        <dbReference type="PROSITE" id="PS50151"/>
    </source>
</evidence>
<reference evidence="3 4" key="1">
    <citation type="submission" date="2019-08" db="EMBL/GenBank/DDBJ databases">
        <title>Deep-cultivation of Planctomycetes and their phenomic and genomic characterization uncovers novel biology.</title>
        <authorList>
            <person name="Wiegand S."/>
            <person name="Jogler M."/>
            <person name="Boedeker C."/>
            <person name="Pinto D."/>
            <person name="Vollmers J."/>
            <person name="Rivas-Marin E."/>
            <person name="Kohn T."/>
            <person name="Peeters S.H."/>
            <person name="Heuer A."/>
            <person name="Rast P."/>
            <person name="Oberbeckmann S."/>
            <person name="Bunk B."/>
            <person name="Jeske O."/>
            <person name="Meyerdierks A."/>
            <person name="Storesund J.E."/>
            <person name="Kallscheuer N."/>
            <person name="Luecker S."/>
            <person name="Lage O.M."/>
            <person name="Pohl T."/>
            <person name="Merkel B.J."/>
            <person name="Hornburger P."/>
            <person name="Mueller R.-W."/>
            <person name="Bruemmer F."/>
            <person name="Labrenz M."/>
            <person name="Spormann A.M."/>
            <person name="Op den Camp H."/>
            <person name="Overmann J."/>
            <person name="Amann R."/>
            <person name="Jetten M.S.M."/>
            <person name="Mascher T."/>
            <person name="Medema M.H."/>
            <person name="Devos D.P."/>
            <person name="Kaster A.-K."/>
            <person name="Ovreas L."/>
            <person name="Rohde M."/>
            <person name="Galperin M.Y."/>
            <person name="Jogler C."/>
        </authorList>
    </citation>
    <scope>NUCLEOTIDE SEQUENCE [LARGE SCALE GENOMIC DNA]</scope>
    <source>
        <strain evidence="3 4">OJF2</strain>
    </source>
</reference>
<dbReference type="OrthoDB" id="252502at2"/>
<dbReference type="AlphaFoldDB" id="A0A5B9W0L6"/>
<evidence type="ECO:0000256" key="1">
    <source>
        <dbReference type="ARBA" id="ARBA00023236"/>
    </source>
</evidence>
<dbReference type="InterPro" id="IPR036876">
    <property type="entry name" value="UVR_dom_sf"/>
</dbReference>
<sequence>MGQDISSAIAGWDFTPDEFQARVIRGEDGRDKIQMRIDLGLLQMEVDGRPDGDRPHGFESLLEYHEDRLGRAEREGEEYALDHAECAQLMREGLQYYHRYLSAFHLRRYELVTRDTDRNLRLFAFVVRHASRRRDKAEFDQYRPYVLMMRSRALALTAIGRSDYPKALQEIDEGIAQIRQFLADYQRDDEAECAELGFLTRWRREVEQERPTGPVERLEQQLELAISLEDYEEAARIRDQIRQLRGPTIEESRRS</sequence>
<dbReference type="SUPFAM" id="SSF46600">
    <property type="entry name" value="C-terminal UvrC-binding domain of UvrB"/>
    <property type="match status" value="1"/>
</dbReference>
<dbReference type="KEGG" id="agv:OJF2_26170"/>
<evidence type="ECO:0000313" key="4">
    <source>
        <dbReference type="Proteomes" id="UP000324233"/>
    </source>
</evidence>
<name>A0A5B9W0L6_9BACT</name>
<dbReference type="Pfam" id="PF02151">
    <property type="entry name" value="UVR"/>
    <property type="match status" value="1"/>
</dbReference>
<proteinExistence type="predicted"/>